<reference evidence="1 2" key="1">
    <citation type="submission" date="2023-10" db="EMBL/GenBank/DDBJ databases">
        <title>Chromosome-scale genome assembly provides insights into flower coloration mechanisms of Canna indica.</title>
        <authorList>
            <person name="Li C."/>
        </authorList>
    </citation>
    <scope>NUCLEOTIDE SEQUENCE [LARGE SCALE GENOMIC DNA]</scope>
    <source>
        <tissue evidence="1">Flower</tissue>
    </source>
</reference>
<proteinExistence type="predicted"/>
<dbReference type="AlphaFoldDB" id="A0AAQ3K2Q6"/>
<gene>
    <name evidence="1" type="ORF">Cni_G06875</name>
</gene>
<dbReference type="InterPro" id="IPR012337">
    <property type="entry name" value="RNaseH-like_sf"/>
</dbReference>
<dbReference type="EMBL" id="CP136891">
    <property type="protein sequence ID" value="WOK98165.1"/>
    <property type="molecule type" value="Genomic_DNA"/>
</dbReference>
<dbReference type="Proteomes" id="UP001327560">
    <property type="component" value="Chromosome 2"/>
</dbReference>
<sequence>MLKHFTKGKELIRPVVTRFNTAYLTLGCLFDNRNTLRTMFASNQWKHSRFVGIPDRKYVERIFMDSRFWASVNSCLKAAYPLIKVLRMVDSDEKPAMGGLYL</sequence>
<keyword evidence="2" id="KW-1185">Reference proteome</keyword>
<organism evidence="1 2">
    <name type="scientific">Canna indica</name>
    <name type="common">Indian-shot</name>
    <dbReference type="NCBI Taxonomy" id="4628"/>
    <lineage>
        <taxon>Eukaryota</taxon>
        <taxon>Viridiplantae</taxon>
        <taxon>Streptophyta</taxon>
        <taxon>Embryophyta</taxon>
        <taxon>Tracheophyta</taxon>
        <taxon>Spermatophyta</taxon>
        <taxon>Magnoliopsida</taxon>
        <taxon>Liliopsida</taxon>
        <taxon>Zingiberales</taxon>
        <taxon>Cannaceae</taxon>
        <taxon>Canna</taxon>
    </lineage>
</organism>
<name>A0AAQ3K2Q6_9LILI</name>
<dbReference type="SUPFAM" id="SSF53098">
    <property type="entry name" value="Ribonuclease H-like"/>
    <property type="match status" value="1"/>
</dbReference>
<evidence type="ECO:0000313" key="2">
    <source>
        <dbReference type="Proteomes" id="UP001327560"/>
    </source>
</evidence>
<evidence type="ECO:0000313" key="1">
    <source>
        <dbReference type="EMBL" id="WOK98165.1"/>
    </source>
</evidence>
<accession>A0AAQ3K2Q6</accession>
<protein>
    <submittedName>
        <fullName evidence="1">Uncharacterized protein</fullName>
    </submittedName>
</protein>